<organism evidence="1 2">
    <name type="scientific">Pyrus ussuriensis x Pyrus communis</name>
    <dbReference type="NCBI Taxonomy" id="2448454"/>
    <lineage>
        <taxon>Eukaryota</taxon>
        <taxon>Viridiplantae</taxon>
        <taxon>Streptophyta</taxon>
        <taxon>Embryophyta</taxon>
        <taxon>Tracheophyta</taxon>
        <taxon>Spermatophyta</taxon>
        <taxon>Magnoliopsida</taxon>
        <taxon>eudicotyledons</taxon>
        <taxon>Gunneridae</taxon>
        <taxon>Pentapetalae</taxon>
        <taxon>rosids</taxon>
        <taxon>fabids</taxon>
        <taxon>Rosales</taxon>
        <taxon>Rosaceae</taxon>
        <taxon>Amygdaloideae</taxon>
        <taxon>Maleae</taxon>
        <taxon>Pyrus</taxon>
    </lineage>
</organism>
<reference evidence="1 2" key="3">
    <citation type="submission" date="2019-11" db="EMBL/GenBank/DDBJ databases">
        <title>A de novo genome assembly of a pear dwarfing rootstock.</title>
        <authorList>
            <person name="Wang F."/>
            <person name="Wang J."/>
            <person name="Li S."/>
            <person name="Zhang Y."/>
            <person name="Fang M."/>
            <person name="Ma L."/>
            <person name="Zhao Y."/>
            <person name="Jiang S."/>
        </authorList>
    </citation>
    <scope>NUCLEOTIDE SEQUENCE [LARGE SCALE GENOMIC DNA]</scope>
    <source>
        <strain evidence="1">S2</strain>
        <tissue evidence="1">Leaf</tissue>
    </source>
</reference>
<evidence type="ECO:0000313" key="1">
    <source>
        <dbReference type="EMBL" id="KAB2606184.1"/>
    </source>
</evidence>
<keyword evidence="2" id="KW-1185">Reference proteome</keyword>
<comment type="caution">
    <text evidence="1">The sequence shown here is derived from an EMBL/GenBank/DDBJ whole genome shotgun (WGS) entry which is preliminary data.</text>
</comment>
<protein>
    <submittedName>
        <fullName evidence="1">Uncharacterized protein</fullName>
    </submittedName>
</protein>
<reference evidence="2" key="2">
    <citation type="submission" date="2019-10" db="EMBL/GenBank/DDBJ databases">
        <title>A de novo genome assembly of a pear dwarfing rootstock.</title>
        <authorList>
            <person name="Wang F."/>
            <person name="Wang J."/>
            <person name="Li S."/>
            <person name="Zhang Y."/>
            <person name="Fang M."/>
            <person name="Ma L."/>
            <person name="Zhao Y."/>
            <person name="Jiang S."/>
        </authorList>
    </citation>
    <scope>NUCLEOTIDE SEQUENCE [LARGE SCALE GENOMIC DNA]</scope>
</reference>
<dbReference type="Proteomes" id="UP000327157">
    <property type="component" value="Chromosome 11"/>
</dbReference>
<name>A0A5N5G6G3_9ROSA</name>
<evidence type="ECO:0000313" key="2">
    <source>
        <dbReference type="Proteomes" id="UP000327157"/>
    </source>
</evidence>
<accession>A0A5N5G6G3</accession>
<proteinExistence type="predicted"/>
<dbReference type="AlphaFoldDB" id="A0A5N5G6G3"/>
<dbReference type="EMBL" id="SMOL01000559">
    <property type="protein sequence ID" value="KAB2606184.1"/>
    <property type="molecule type" value="Genomic_DNA"/>
</dbReference>
<sequence length="49" mass="5441">MRHNLRASRSEMLGNLAAGKGWSWGWGWRSTGALTAVVQKNRGDGSRRN</sequence>
<reference evidence="1 2" key="1">
    <citation type="submission" date="2019-09" db="EMBL/GenBank/DDBJ databases">
        <authorList>
            <person name="Ou C."/>
        </authorList>
    </citation>
    <scope>NUCLEOTIDE SEQUENCE [LARGE SCALE GENOMIC DNA]</scope>
    <source>
        <strain evidence="1">S2</strain>
        <tissue evidence="1">Leaf</tissue>
    </source>
</reference>
<gene>
    <name evidence="1" type="ORF">D8674_005901</name>
</gene>